<evidence type="ECO:0000256" key="1">
    <source>
        <dbReference type="ARBA" id="ARBA00022737"/>
    </source>
</evidence>
<evidence type="ECO:0008006" key="6">
    <source>
        <dbReference type="Google" id="ProtNLM"/>
    </source>
</evidence>
<evidence type="ECO:0000313" key="5">
    <source>
        <dbReference type="Proteomes" id="UP000689195"/>
    </source>
</evidence>
<proteinExistence type="predicted"/>
<dbReference type="AlphaFoldDB" id="A0A8S1WWJ5"/>
<dbReference type="EMBL" id="CAJJDO010000102">
    <property type="protein sequence ID" value="CAD8192539.1"/>
    <property type="molecule type" value="Genomic_DNA"/>
</dbReference>
<dbReference type="OrthoDB" id="1870799at2759"/>
<gene>
    <name evidence="4" type="ORF">PPENT_87.1.T1020029</name>
</gene>
<dbReference type="InterPro" id="IPR051685">
    <property type="entry name" value="Ycf3/AcsC/BcsC/TPR_MFPF"/>
</dbReference>
<reference evidence="4" key="1">
    <citation type="submission" date="2021-01" db="EMBL/GenBank/DDBJ databases">
        <authorList>
            <consortium name="Genoscope - CEA"/>
            <person name="William W."/>
        </authorList>
    </citation>
    <scope>NUCLEOTIDE SEQUENCE</scope>
</reference>
<name>A0A8S1WWJ5_9CILI</name>
<dbReference type="InterPro" id="IPR019734">
    <property type="entry name" value="TPR_rpt"/>
</dbReference>
<dbReference type="SMART" id="SM00028">
    <property type="entry name" value="TPR"/>
    <property type="match status" value="5"/>
</dbReference>
<feature type="repeat" description="TPR" evidence="3">
    <location>
        <begin position="169"/>
        <end position="202"/>
    </location>
</feature>
<accession>A0A8S1WWJ5</accession>
<sequence length="354" mass="41829">MIQQQNLKLICLQDGHQDDIDMICYNQYCKEFRLNCFQCIKKGIHFAHQGDVEKINSIVEFMDNQNIECDNLIDNLITKIESVNQQFSQLLSGIRKKYSLQKERLKYLNSEQINDFLNSFIQFTEYKEQIIANISEQIQNLNKSFDNFYQQLQLSSINYYQINDQNSTTKDCCNQGYQLYLDGKYDQAIEILDKSIQQDPKDHLSLWCKGDQLKRLNLFEEAITFLDKALAIDPKHVDSLCWKGDCLRRLNKHEDAITWLDKALAIDSKHVYSLCWKGECLRQMKKYNESIKLLDQALLIDPQHISSLKSKGFCLEYQLKYKEALIYYELVLMLNPNDQWTKIKIDFCKNQLKP</sequence>
<evidence type="ECO:0000256" key="2">
    <source>
        <dbReference type="ARBA" id="ARBA00022803"/>
    </source>
</evidence>
<dbReference type="PANTHER" id="PTHR44943:SF4">
    <property type="entry name" value="TPR REPEAT-CONTAINING PROTEIN MJ0798"/>
    <property type="match status" value="1"/>
</dbReference>
<dbReference type="PANTHER" id="PTHR44943">
    <property type="entry name" value="CELLULOSE SYNTHASE OPERON PROTEIN C"/>
    <property type="match status" value="1"/>
</dbReference>
<dbReference type="Proteomes" id="UP000689195">
    <property type="component" value="Unassembled WGS sequence"/>
</dbReference>
<evidence type="ECO:0000256" key="3">
    <source>
        <dbReference type="PROSITE-ProRule" id="PRU00339"/>
    </source>
</evidence>
<comment type="caution">
    <text evidence="4">The sequence shown here is derived from an EMBL/GenBank/DDBJ whole genome shotgun (WGS) entry which is preliminary data.</text>
</comment>
<dbReference type="Pfam" id="PF12895">
    <property type="entry name" value="ANAPC3"/>
    <property type="match status" value="1"/>
</dbReference>
<dbReference type="Pfam" id="PF13181">
    <property type="entry name" value="TPR_8"/>
    <property type="match status" value="1"/>
</dbReference>
<organism evidence="4 5">
    <name type="scientific">Paramecium pentaurelia</name>
    <dbReference type="NCBI Taxonomy" id="43138"/>
    <lineage>
        <taxon>Eukaryota</taxon>
        <taxon>Sar</taxon>
        <taxon>Alveolata</taxon>
        <taxon>Ciliophora</taxon>
        <taxon>Intramacronucleata</taxon>
        <taxon>Oligohymenophorea</taxon>
        <taxon>Peniculida</taxon>
        <taxon>Parameciidae</taxon>
        <taxon>Paramecium</taxon>
    </lineage>
</organism>
<protein>
    <recommendedName>
        <fullName evidence="6">Tetratricopeptide repeat protein</fullName>
    </recommendedName>
</protein>
<evidence type="ECO:0000313" key="4">
    <source>
        <dbReference type="EMBL" id="CAD8192539.1"/>
    </source>
</evidence>
<feature type="repeat" description="TPR" evidence="3">
    <location>
        <begin position="271"/>
        <end position="304"/>
    </location>
</feature>
<keyword evidence="2 3" id="KW-0802">TPR repeat</keyword>
<keyword evidence="5" id="KW-1185">Reference proteome</keyword>
<dbReference type="PROSITE" id="PS50005">
    <property type="entry name" value="TPR"/>
    <property type="match status" value="2"/>
</dbReference>
<keyword evidence="1" id="KW-0677">Repeat</keyword>